<feature type="region of interest" description="Disordered" evidence="5">
    <location>
        <begin position="790"/>
        <end position="811"/>
    </location>
</feature>
<dbReference type="GeneID" id="63684988"/>
<dbReference type="InterPro" id="IPR000719">
    <property type="entry name" value="Prot_kinase_dom"/>
</dbReference>
<dbReference type="GO" id="GO:0005524">
    <property type="term" value="F:ATP binding"/>
    <property type="evidence" value="ECO:0007669"/>
    <property type="project" value="UniProtKB-KW"/>
</dbReference>
<evidence type="ECO:0000259" key="6">
    <source>
        <dbReference type="PROSITE" id="PS50011"/>
    </source>
</evidence>
<dbReference type="STRING" id="1858805.M5G4Z5"/>
<dbReference type="PANTHER" id="PTHR44329:SF288">
    <property type="entry name" value="MITOGEN-ACTIVATED PROTEIN KINASE KINASE KINASE 20"/>
    <property type="match status" value="1"/>
</dbReference>
<keyword evidence="3 7" id="KW-0418">Kinase</keyword>
<feature type="region of interest" description="Disordered" evidence="5">
    <location>
        <begin position="688"/>
        <end position="777"/>
    </location>
</feature>
<dbReference type="InterPro" id="IPR011009">
    <property type="entry name" value="Kinase-like_dom_sf"/>
</dbReference>
<evidence type="ECO:0000313" key="8">
    <source>
        <dbReference type="Proteomes" id="UP000030653"/>
    </source>
</evidence>
<dbReference type="Gene3D" id="1.10.510.10">
    <property type="entry name" value="Transferase(Phosphotransferase) domain 1"/>
    <property type="match status" value="1"/>
</dbReference>
<evidence type="ECO:0000256" key="1">
    <source>
        <dbReference type="ARBA" id="ARBA00022679"/>
    </source>
</evidence>
<feature type="compositionally biased region" description="Polar residues" evidence="5">
    <location>
        <begin position="534"/>
        <end position="543"/>
    </location>
</feature>
<feature type="region of interest" description="Disordered" evidence="5">
    <location>
        <begin position="400"/>
        <end position="421"/>
    </location>
</feature>
<sequence>MSGTTRGTAVVDNPVLSEQEFQNLIEALQAPRVQVTSWEKEPRGHGHYAAVYTGRAVVQSREVSVALKVFHRRDSPEDVARLTRNLIRETRVWSHLRHPNVLTLHGVYPEVRSRRVWLVSPWIENGNLSQYLNVYPRADCIALCRGILSGVIYLHSKNVLQEDIRATNVLVGVDSVPLLADFGLSRFLEELPPTVEATTGMYSGSLRWMAPERIQPATFGLTTTSAQSAASDVYSVGMTMYEIFARKAPFHLKRDVEVIQAVVSGERMDHPGNNAIMRGMTPRIWEFMWDTWDADRTKRPKLETALETILCDGPFEGTTRSELRGVTRQAYNRRHWLEIDLVASEPVYELERWKDGFYLGRKERGEKGIFPGYLIYLEDQSTSRQGPAYEPRVSNAVGVRPQPVQRSTIQVPAPDPYDIGRINIGPSRTSTLSMGPYPTTSVMSAAPAQYLYEEPLDMNTRLATPPDDDETDNEGFVPRLDAPLLAASRLPQQSGYRTHPYTAFPPPTVEEREEADQSRPSVVSPQGPRLQGGYANNPSQAQLPASQFAPPPYPPPGVPAKRNQQLRAVPNETRSEYVRTLDPDPRAPVPPPRIAGGYTQRPAPANPAHQSMVEIATRETELRADMLQNQPMQPNYPLNARPTAQDIDILYKIKNYFNVGNASAYSANQPVRTVRNVPVAQPAYQTRPDATYAVTTSNSNRLPGTARRTQTAAAPSSQPAYPPRPALDQRQSYGPPPTNAPGPGFMPITQGAPLQPVPQDGQTRLLNPHAPRQQHNREIDEVTGYMQSMTIQRPAPGGPQQPAYWRAPQPR</sequence>
<reference evidence="7 8" key="1">
    <citation type="journal article" date="2012" name="Science">
        <title>The Paleozoic origin of enzymatic lignin decomposition reconstructed from 31 fungal genomes.</title>
        <authorList>
            <person name="Floudas D."/>
            <person name="Binder M."/>
            <person name="Riley R."/>
            <person name="Barry K."/>
            <person name="Blanchette R.A."/>
            <person name="Henrissat B."/>
            <person name="Martinez A.T."/>
            <person name="Otillar R."/>
            <person name="Spatafora J.W."/>
            <person name="Yadav J.S."/>
            <person name="Aerts A."/>
            <person name="Benoit I."/>
            <person name="Boyd A."/>
            <person name="Carlson A."/>
            <person name="Copeland A."/>
            <person name="Coutinho P.M."/>
            <person name="de Vries R.P."/>
            <person name="Ferreira P."/>
            <person name="Findley K."/>
            <person name="Foster B."/>
            <person name="Gaskell J."/>
            <person name="Glotzer D."/>
            <person name="Gorecki P."/>
            <person name="Heitman J."/>
            <person name="Hesse C."/>
            <person name="Hori C."/>
            <person name="Igarashi K."/>
            <person name="Jurgens J.A."/>
            <person name="Kallen N."/>
            <person name="Kersten P."/>
            <person name="Kohler A."/>
            <person name="Kuees U."/>
            <person name="Kumar T.K.A."/>
            <person name="Kuo A."/>
            <person name="LaButti K."/>
            <person name="Larrondo L.F."/>
            <person name="Lindquist E."/>
            <person name="Ling A."/>
            <person name="Lombard V."/>
            <person name="Lucas S."/>
            <person name="Lundell T."/>
            <person name="Martin R."/>
            <person name="McLaughlin D.J."/>
            <person name="Morgenstern I."/>
            <person name="Morin E."/>
            <person name="Murat C."/>
            <person name="Nagy L.G."/>
            <person name="Nolan M."/>
            <person name="Ohm R.A."/>
            <person name="Patyshakuliyeva A."/>
            <person name="Rokas A."/>
            <person name="Ruiz-Duenas F.J."/>
            <person name="Sabat G."/>
            <person name="Salamov A."/>
            <person name="Samejima M."/>
            <person name="Schmutz J."/>
            <person name="Slot J.C."/>
            <person name="St John F."/>
            <person name="Stenlid J."/>
            <person name="Sun H."/>
            <person name="Sun S."/>
            <person name="Syed K."/>
            <person name="Tsang A."/>
            <person name="Wiebenga A."/>
            <person name="Young D."/>
            <person name="Pisabarro A."/>
            <person name="Eastwood D.C."/>
            <person name="Martin F."/>
            <person name="Cullen D."/>
            <person name="Grigoriev I.V."/>
            <person name="Hibbett D.S."/>
        </authorList>
    </citation>
    <scope>NUCLEOTIDE SEQUENCE [LARGE SCALE GENOMIC DNA]</scope>
    <source>
        <strain evidence="7 8">DJM-731 SS1</strain>
    </source>
</reference>
<organism evidence="7 8">
    <name type="scientific">Dacryopinax primogenitus (strain DJM 731)</name>
    <name type="common">Brown rot fungus</name>
    <dbReference type="NCBI Taxonomy" id="1858805"/>
    <lineage>
        <taxon>Eukaryota</taxon>
        <taxon>Fungi</taxon>
        <taxon>Dikarya</taxon>
        <taxon>Basidiomycota</taxon>
        <taxon>Agaricomycotina</taxon>
        <taxon>Dacrymycetes</taxon>
        <taxon>Dacrymycetales</taxon>
        <taxon>Dacrymycetaceae</taxon>
        <taxon>Dacryopinax</taxon>
    </lineage>
</organism>
<feature type="domain" description="Protein kinase" evidence="6">
    <location>
        <begin position="37"/>
        <end position="316"/>
    </location>
</feature>
<keyword evidence="8" id="KW-1185">Reference proteome</keyword>
<name>M5G4Z5_DACPD</name>
<evidence type="ECO:0000256" key="3">
    <source>
        <dbReference type="ARBA" id="ARBA00022777"/>
    </source>
</evidence>
<evidence type="ECO:0000256" key="2">
    <source>
        <dbReference type="ARBA" id="ARBA00022741"/>
    </source>
</evidence>
<dbReference type="OMA" id="RIQPATF"/>
<evidence type="ECO:0000313" key="7">
    <source>
        <dbReference type="EMBL" id="EJU03724.1"/>
    </source>
</evidence>
<dbReference type="PANTHER" id="PTHR44329">
    <property type="entry name" value="SERINE/THREONINE-PROTEIN KINASE TNNI3K-RELATED"/>
    <property type="match status" value="1"/>
</dbReference>
<keyword evidence="4" id="KW-0067">ATP-binding</keyword>
<feature type="compositionally biased region" description="Polar residues" evidence="5">
    <location>
        <begin position="693"/>
        <end position="711"/>
    </location>
</feature>
<gene>
    <name evidence="7" type="ORF">DACRYDRAFT_115071</name>
</gene>
<dbReference type="RefSeq" id="XP_040630618.1">
    <property type="nucleotide sequence ID" value="XM_040769926.1"/>
</dbReference>
<keyword evidence="1" id="KW-0808">Transferase</keyword>
<protein>
    <submittedName>
        <fullName evidence="7">Kinase-like protein</fullName>
    </submittedName>
</protein>
<feature type="region of interest" description="Disordered" evidence="5">
    <location>
        <begin position="489"/>
        <end position="561"/>
    </location>
</feature>
<dbReference type="Proteomes" id="UP000030653">
    <property type="component" value="Unassembled WGS sequence"/>
</dbReference>
<evidence type="ECO:0000256" key="5">
    <source>
        <dbReference type="SAM" id="MobiDB-lite"/>
    </source>
</evidence>
<dbReference type="OrthoDB" id="4062651at2759"/>
<dbReference type="Pfam" id="PF07714">
    <property type="entry name" value="PK_Tyr_Ser-Thr"/>
    <property type="match status" value="1"/>
</dbReference>
<dbReference type="InterPro" id="IPR001245">
    <property type="entry name" value="Ser-Thr/Tyr_kinase_cat_dom"/>
</dbReference>
<dbReference type="GO" id="GO:0004674">
    <property type="term" value="F:protein serine/threonine kinase activity"/>
    <property type="evidence" value="ECO:0007669"/>
    <property type="project" value="TreeGrafter"/>
</dbReference>
<dbReference type="AlphaFoldDB" id="M5G4Z5"/>
<keyword evidence="2" id="KW-0547">Nucleotide-binding</keyword>
<accession>M5G4Z5</accession>
<proteinExistence type="predicted"/>
<dbReference type="HOGENOM" id="CLU_347803_0_0_1"/>
<dbReference type="PROSITE" id="PS50011">
    <property type="entry name" value="PROTEIN_KINASE_DOM"/>
    <property type="match status" value="1"/>
</dbReference>
<dbReference type="EMBL" id="JH795859">
    <property type="protein sequence ID" value="EJU03724.1"/>
    <property type="molecule type" value="Genomic_DNA"/>
</dbReference>
<evidence type="ECO:0000256" key="4">
    <source>
        <dbReference type="ARBA" id="ARBA00022840"/>
    </source>
</evidence>
<dbReference type="InterPro" id="IPR051681">
    <property type="entry name" value="Ser/Thr_Kinases-Pseudokinases"/>
</dbReference>
<feature type="compositionally biased region" description="Pro residues" evidence="5">
    <location>
        <begin position="549"/>
        <end position="558"/>
    </location>
</feature>
<feature type="compositionally biased region" description="Low complexity" evidence="5">
    <location>
        <begin position="794"/>
        <end position="803"/>
    </location>
</feature>
<dbReference type="SUPFAM" id="SSF56112">
    <property type="entry name" value="Protein kinase-like (PK-like)"/>
    <property type="match status" value="1"/>
</dbReference>